<dbReference type="Proteomes" id="UP000629619">
    <property type="component" value="Unassembled WGS sequence"/>
</dbReference>
<dbReference type="Pfam" id="PF15580">
    <property type="entry name" value="Imm53"/>
    <property type="match status" value="1"/>
</dbReference>
<dbReference type="RefSeq" id="WP_239102693.1">
    <property type="nucleotide sequence ID" value="NZ_BOMW01000027.1"/>
</dbReference>
<dbReference type="EMBL" id="BOMW01000027">
    <property type="protein sequence ID" value="GIF05500.1"/>
    <property type="molecule type" value="Genomic_DNA"/>
</dbReference>
<dbReference type="AlphaFoldDB" id="A0A919TKT8"/>
<evidence type="ECO:0000313" key="2">
    <source>
        <dbReference type="Proteomes" id="UP000629619"/>
    </source>
</evidence>
<dbReference type="InterPro" id="IPR028228">
    <property type="entry name" value="Imm53"/>
</dbReference>
<protein>
    <recommendedName>
        <fullName evidence="3">Immunity protein 53 of polymorphic toxin system</fullName>
    </recommendedName>
</protein>
<reference evidence="1" key="1">
    <citation type="submission" date="2021-01" db="EMBL/GenBank/DDBJ databases">
        <title>Whole genome shotgun sequence of Actinoplanes siamensis NBRC 109076.</title>
        <authorList>
            <person name="Komaki H."/>
            <person name="Tamura T."/>
        </authorList>
    </citation>
    <scope>NUCLEOTIDE SEQUENCE</scope>
    <source>
        <strain evidence="1">NBRC 109076</strain>
    </source>
</reference>
<sequence>MNEQDAPDPLTWLQAWYATQCDGSWEHDYGVSIDTLDNPGWSLLLDLRGTSLEGHDFPKYEVRRGEHDWLVARVVEGRFEAACGPLNLGEAIHEFRSWAAGRAGTGRRPAG</sequence>
<organism evidence="1 2">
    <name type="scientific">Actinoplanes siamensis</name>
    <dbReference type="NCBI Taxonomy" id="1223317"/>
    <lineage>
        <taxon>Bacteria</taxon>
        <taxon>Bacillati</taxon>
        <taxon>Actinomycetota</taxon>
        <taxon>Actinomycetes</taxon>
        <taxon>Micromonosporales</taxon>
        <taxon>Micromonosporaceae</taxon>
        <taxon>Actinoplanes</taxon>
    </lineage>
</organism>
<evidence type="ECO:0000313" key="1">
    <source>
        <dbReference type="EMBL" id="GIF05500.1"/>
    </source>
</evidence>
<accession>A0A919TKT8</accession>
<keyword evidence="2" id="KW-1185">Reference proteome</keyword>
<name>A0A919TKT8_9ACTN</name>
<evidence type="ECO:0008006" key="3">
    <source>
        <dbReference type="Google" id="ProtNLM"/>
    </source>
</evidence>
<gene>
    <name evidence="1" type="ORF">Asi03nite_30380</name>
</gene>
<proteinExistence type="predicted"/>
<comment type="caution">
    <text evidence="1">The sequence shown here is derived from an EMBL/GenBank/DDBJ whole genome shotgun (WGS) entry which is preliminary data.</text>
</comment>